<dbReference type="STRING" id="84645.A0A498N6Q5"/>
<feature type="region of interest" description="Disordered" evidence="1">
    <location>
        <begin position="1"/>
        <end position="26"/>
    </location>
</feature>
<proteinExistence type="predicted"/>
<reference evidence="2 3" key="1">
    <citation type="submission" date="2018-03" db="EMBL/GenBank/DDBJ databases">
        <title>Draft genome sequence of Rohu Carp (Labeo rohita).</title>
        <authorList>
            <person name="Das P."/>
            <person name="Kushwaha B."/>
            <person name="Joshi C.G."/>
            <person name="Kumar D."/>
            <person name="Nagpure N.S."/>
            <person name="Sahoo L."/>
            <person name="Das S.P."/>
            <person name="Bit A."/>
            <person name="Patnaik S."/>
            <person name="Meher P.K."/>
            <person name="Jayasankar P."/>
            <person name="Koringa P.G."/>
            <person name="Patel N.V."/>
            <person name="Hinsu A.T."/>
            <person name="Kumar R."/>
            <person name="Pandey M."/>
            <person name="Agarwal S."/>
            <person name="Srivastava S."/>
            <person name="Singh M."/>
            <person name="Iquebal M.A."/>
            <person name="Jaiswal S."/>
            <person name="Angadi U.B."/>
            <person name="Kumar N."/>
            <person name="Raza M."/>
            <person name="Shah T.M."/>
            <person name="Rai A."/>
            <person name="Jena J.K."/>
        </authorList>
    </citation>
    <scope>NUCLEOTIDE SEQUENCE [LARGE SCALE GENOMIC DNA]</scope>
    <source>
        <strain evidence="2">DASCIFA01</strain>
        <tissue evidence="2">Testis</tissue>
    </source>
</reference>
<organism evidence="2 3">
    <name type="scientific">Labeo rohita</name>
    <name type="common">Indian major carp</name>
    <name type="synonym">Cyprinus rohita</name>
    <dbReference type="NCBI Taxonomy" id="84645"/>
    <lineage>
        <taxon>Eukaryota</taxon>
        <taxon>Metazoa</taxon>
        <taxon>Chordata</taxon>
        <taxon>Craniata</taxon>
        <taxon>Vertebrata</taxon>
        <taxon>Euteleostomi</taxon>
        <taxon>Actinopterygii</taxon>
        <taxon>Neopterygii</taxon>
        <taxon>Teleostei</taxon>
        <taxon>Ostariophysi</taxon>
        <taxon>Cypriniformes</taxon>
        <taxon>Cyprinidae</taxon>
        <taxon>Labeoninae</taxon>
        <taxon>Labeonini</taxon>
        <taxon>Labeo</taxon>
    </lineage>
</organism>
<name>A0A498N6Q5_LABRO</name>
<sequence>MVSMEMEREQAKKRRAPRNEEEDHPIPLTQGSVAQYFRGGGSPTISQERFDKLILNFIIQGLHPLHTVERPEYIDLFREILPSRHLMSRRTLGRMLEDEYTSMKSTLSKILSKQNHVFADVDERQDDLDAPDGSLQVFNVEIDSKQHELKHNRTDLWAHNCVLNEGSLSSRLFQNTSKFTTPDDEALRAAVPRLANEADMQIFQITEYVGGHWMSILEDAERLEDDLALVNHDNHMGI</sequence>
<dbReference type="Proteomes" id="UP000290572">
    <property type="component" value="Unassembled WGS sequence"/>
</dbReference>
<dbReference type="AlphaFoldDB" id="A0A498N6Q5"/>
<keyword evidence="3" id="KW-1185">Reference proteome</keyword>
<evidence type="ECO:0000313" key="2">
    <source>
        <dbReference type="EMBL" id="RXN27893.1"/>
    </source>
</evidence>
<accession>A0A498N6Q5</accession>
<gene>
    <name evidence="2" type="ORF">ROHU_005406</name>
</gene>
<feature type="compositionally biased region" description="Basic and acidic residues" evidence="1">
    <location>
        <begin position="1"/>
        <end position="10"/>
    </location>
</feature>
<evidence type="ECO:0000256" key="1">
    <source>
        <dbReference type="SAM" id="MobiDB-lite"/>
    </source>
</evidence>
<evidence type="ECO:0000313" key="3">
    <source>
        <dbReference type="Proteomes" id="UP000290572"/>
    </source>
</evidence>
<dbReference type="EMBL" id="QBIY01011929">
    <property type="protein sequence ID" value="RXN27893.1"/>
    <property type="molecule type" value="Genomic_DNA"/>
</dbReference>
<comment type="caution">
    <text evidence="2">The sequence shown here is derived from an EMBL/GenBank/DDBJ whole genome shotgun (WGS) entry which is preliminary data.</text>
</comment>
<protein>
    <submittedName>
        <fullName evidence="2">AC transposase</fullName>
    </submittedName>
</protein>